<dbReference type="EMBL" id="RQYF01000003">
    <property type="protein sequence ID" value="RRD93099.1"/>
    <property type="molecule type" value="Genomic_DNA"/>
</dbReference>
<keyword evidence="5 7" id="KW-1133">Transmembrane helix</keyword>
<dbReference type="GO" id="GO:0005886">
    <property type="term" value="C:plasma membrane"/>
    <property type="evidence" value="ECO:0007669"/>
    <property type="project" value="UniProtKB-SubCell"/>
</dbReference>
<dbReference type="AlphaFoldDB" id="A0A3P2AC28"/>
<keyword evidence="4 10" id="KW-0067">ATP-binding</keyword>
<name>A0A3P2AC28_9BACE</name>
<evidence type="ECO:0000256" key="5">
    <source>
        <dbReference type="ARBA" id="ARBA00022989"/>
    </source>
</evidence>
<evidence type="ECO:0000256" key="3">
    <source>
        <dbReference type="ARBA" id="ARBA00022741"/>
    </source>
</evidence>
<evidence type="ECO:0000256" key="6">
    <source>
        <dbReference type="ARBA" id="ARBA00023136"/>
    </source>
</evidence>
<evidence type="ECO:0000256" key="7">
    <source>
        <dbReference type="SAM" id="Phobius"/>
    </source>
</evidence>
<dbReference type="Gene3D" id="1.20.1560.10">
    <property type="entry name" value="ABC transporter type 1, transmembrane domain"/>
    <property type="match status" value="1"/>
</dbReference>
<dbReference type="SUPFAM" id="SSF52540">
    <property type="entry name" value="P-loop containing nucleoside triphosphate hydrolases"/>
    <property type="match status" value="1"/>
</dbReference>
<dbReference type="InterPro" id="IPR011527">
    <property type="entry name" value="ABC1_TM_dom"/>
</dbReference>
<dbReference type="CDD" id="cd03228">
    <property type="entry name" value="ABCC_MRP_Like"/>
    <property type="match status" value="1"/>
</dbReference>
<feature type="transmembrane region" description="Helical" evidence="7">
    <location>
        <begin position="142"/>
        <end position="167"/>
    </location>
</feature>
<dbReference type="PROSITE" id="PS50929">
    <property type="entry name" value="ABC_TM1F"/>
    <property type="match status" value="1"/>
</dbReference>
<dbReference type="CDD" id="cd07346">
    <property type="entry name" value="ABC_6TM_exporters"/>
    <property type="match status" value="1"/>
</dbReference>
<evidence type="ECO:0000256" key="2">
    <source>
        <dbReference type="ARBA" id="ARBA00022692"/>
    </source>
</evidence>
<dbReference type="InterPro" id="IPR027417">
    <property type="entry name" value="P-loop_NTPase"/>
</dbReference>
<keyword evidence="6 7" id="KW-0472">Membrane</keyword>
<sequence>MEEKGRPNIGRLKYLWRVSAGQRGYILVSCLVGAIGAGFALAFIYASKQVIDIAAETARTTGAGTPGNGGLLHASLLTILLLLAQLLCNAADTWLGNRMEVRTSNALRHRLFSRLLQSRWNELERFHTGDVVNRVEKDTAAIVTLLTSSIPSFIVTGIQLLTAFLFFCFLDPLLPWLLLSILPIGLLGGRFYSRRMRGYTHDIRRSDSRIQSVIQESLQHRMVLKALEQTDSYLDKLNGWQDRLHGQVMERTRFLLSTRILVYLTFSGGYLTAFLWGAVRLSTGSITFGTMAAFLQLVGRVQRPAFDLSRLVPSFIEALAAIDRLLELEELPAEPAGKSILFDAAPDLELSGVTFGYTSGGRLVFDGLSCRFPAGSCTAITGKTGRGKTTLIRLLLALSAPQKGTITLTGHRRQDSDKHSATPALTSGTAAATAFAHAVSPQTRVNFVYVPQGNTLFSGTIRDNLLMGRPQASEVDMRRALRTAAADFVFRLPAGMDTPLDEQGGGLSEGQAQRIAIARALLRPGHILLLDEATSALDPATERRLMSNLRRDCAGKTLIFVTHHPAIAEACEAVVEL</sequence>
<dbReference type="Gene3D" id="3.40.50.300">
    <property type="entry name" value="P-loop containing nucleotide triphosphate hydrolases"/>
    <property type="match status" value="1"/>
</dbReference>
<feature type="domain" description="ABC transmembrane type-1" evidence="9">
    <location>
        <begin position="27"/>
        <end position="317"/>
    </location>
</feature>
<dbReference type="SUPFAM" id="SSF90123">
    <property type="entry name" value="ABC transporter transmembrane region"/>
    <property type="match status" value="1"/>
</dbReference>
<proteinExistence type="predicted"/>
<evidence type="ECO:0000313" key="10">
    <source>
        <dbReference type="EMBL" id="RRD93099.1"/>
    </source>
</evidence>
<organism evidence="10 11">
    <name type="scientific">Prevotella heparinolytica</name>
    <dbReference type="NCBI Taxonomy" id="28113"/>
    <lineage>
        <taxon>Bacteria</taxon>
        <taxon>Pseudomonadati</taxon>
        <taxon>Bacteroidota</taxon>
        <taxon>Bacteroidia</taxon>
        <taxon>Bacteroidales</taxon>
        <taxon>Bacteroidaceae</taxon>
        <taxon>Bacteroides</taxon>
    </lineage>
</organism>
<dbReference type="SMART" id="SM00382">
    <property type="entry name" value="AAA"/>
    <property type="match status" value="1"/>
</dbReference>
<evidence type="ECO:0000256" key="1">
    <source>
        <dbReference type="ARBA" id="ARBA00004651"/>
    </source>
</evidence>
<dbReference type="Proteomes" id="UP000279562">
    <property type="component" value="Unassembled WGS sequence"/>
</dbReference>
<dbReference type="InterPro" id="IPR003593">
    <property type="entry name" value="AAA+_ATPase"/>
</dbReference>
<comment type="caution">
    <text evidence="10">The sequence shown here is derived from an EMBL/GenBank/DDBJ whole genome shotgun (WGS) entry which is preliminary data.</text>
</comment>
<evidence type="ECO:0000259" key="9">
    <source>
        <dbReference type="PROSITE" id="PS50929"/>
    </source>
</evidence>
<feature type="transmembrane region" description="Helical" evidence="7">
    <location>
        <begin position="173"/>
        <end position="192"/>
    </location>
</feature>
<dbReference type="Pfam" id="PF00664">
    <property type="entry name" value="ABC_membrane"/>
    <property type="match status" value="1"/>
</dbReference>
<accession>A0A3P2AC28</accession>
<dbReference type="GO" id="GO:0005524">
    <property type="term" value="F:ATP binding"/>
    <property type="evidence" value="ECO:0007669"/>
    <property type="project" value="UniProtKB-KW"/>
</dbReference>
<keyword evidence="11" id="KW-1185">Reference proteome</keyword>
<evidence type="ECO:0000313" key="11">
    <source>
        <dbReference type="Proteomes" id="UP000279562"/>
    </source>
</evidence>
<dbReference type="InterPro" id="IPR036640">
    <property type="entry name" value="ABC1_TM_sf"/>
</dbReference>
<reference evidence="10 11" key="1">
    <citation type="submission" date="2018-11" db="EMBL/GenBank/DDBJ databases">
        <title>Genomes From Bacteria Associated with the Canine Oral Cavity: a Test Case for Automated Genome-Based Taxonomic Assignment.</title>
        <authorList>
            <person name="Coil D.A."/>
            <person name="Jospin G."/>
            <person name="Darling A.E."/>
            <person name="Wallis C."/>
            <person name="Davis I.J."/>
            <person name="Harris S."/>
            <person name="Eisen J.A."/>
            <person name="Holcombe L.J."/>
            <person name="O'Flynn C."/>
        </authorList>
    </citation>
    <scope>NUCLEOTIDE SEQUENCE [LARGE SCALE GENOMIC DNA]</scope>
    <source>
        <strain evidence="10 11">OH1047_COT-310</strain>
    </source>
</reference>
<dbReference type="RefSeq" id="WP_125238215.1">
    <property type="nucleotide sequence ID" value="NZ_RQYF01000003.1"/>
</dbReference>
<evidence type="ECO:0000256" key="4">
    <source>
        <dbReference type="ARBA" id="ARBA00022840"/>
    </source>
</evidence>
<dbReference type="GO" id="GO:0015421">
    <property type="term" value="F:ABC-type oligopeptide transporter activity"/>
    <property type="evidence" value="ECO:0007669"/>
    <property type="project" value="TreeGrafter"/>
</dbReference>
<feature type="transmembrane region" description="Helical" evidence="7">
    <location>
        <begin position="25"/>
        <end position="46"/>
    </location>
</feature>
<keyword evidence="2 7" id="KW-0812">Transmembrane</keyword>
<dbReference type="GO" id="GO:0016887">
    <property type="term" value="F:ATP hydrolysis activity"/>
    <property type="evidence" value="ECO:0007669"/>
    <property type="project" value="InterPro"/>
</dbReference>
<dbReference type="InterPro" id="IPR039421">
    <property type="entry name" value="Type_1_exporter"/>
</dbReference>
<dbReference type="PANTHER" id="PTHR43394">
    <property type="entry name" value="ATP-DEPENDENT PERMEASE MDL1, MITOCHONDRIAL"/>
    <property type="match status" value="1"/>
</dbReference>
<dbReference type="PANTHER" id="PTHR43394:SF1">
    <property type="entry name" value="ATP-BINDING CASSETTE SUB-FAMILY B MEMBER 10, MITOCHONDRIAL"/>
    <property type="match status" value="1"/>
</dbReference>
<evidence type="ECO:0000259" key="8">
    <source>
        <dbReference type="PROSITE" id="PS50893"/>
    </source>
</evidence>
<protein>
    <submittedName>
        <fullName evidence="10">ABC transporter ATP-binding protein</fullName>
    </submittedName>
</protein>
<dbReference type="PROSITE" id="PS50893">
    <property type="entry name" value="ABC_TRANSPORTER_2"/>
    <property type="match status" value="1"/>
</dbReference>
<dbReference type="InterPro" id="IPR003439">
    <property type="entry name" value="ABC_transporter-like_ATP-bd"/>
</dbReference>
<gene>
    <name evidence="10" type="ORF">EII33_01470</name>
</gene>
<comment type="subcellular location">
    <subcellularLocation>
        <location evidence="1">Cell membrane</location>
        <topology evidence="1">Multi-pass membrane protein</topology>
    </subcellularLocation>
</comment>
<feature type="domain" description="ABC transporter" evidence="8">
    <location>
        <begin position="348"/>
        <end position="577"/>
    </location>
</feature>
<feature type="transmembrane region" description="Helical" evidence="7">
    <location>
        <begin position="260"/>
        <end position="279"/>
    </location>
</feature>
<feature type="transmembrane region" description="Helical" evidence="7">
    <location>
        <begin position="71"/>
        <end position="95"/>
    </location>
</feature>
<keyword evidence="3" id="KW-0547">Nucleotide-binding</keyword>
<dbReference type="Pfam" id="PF00005">
    <property type="entry name" value="ABC_tran"/>
    <property type="match status" value="1"/>
</dbReference>